<reference evidence="1" key="1">
    <citation type="submission" date="2009-11" db="EMBL/GenBank/DDBJ databases">
        <authorList>
            <consortium name="The Broad Institute Genome Sequencing Platform"/>
            <person name="Ward D."/>
            <person name="Feldgarden M."/>
            <person name="Earl A."/>
            <person name="Young S.K."/>
            <person name="Zeng Q."/>
            <person name="Koehrsen M."/>
            <person name="Alvarado L."/>
            <person name="Berlin A."/>
            <person name="Bochicchio J."/>
            <person name="Borenstein D."/>
            <person name="Chapman S.B."/>
            <person name="Chen Z."/>
            <person name="Engels R."/>
            <person name="Freedman E."/>
            <person name="Gellesch M."/>
            <person name="Goldberg J."/>
            <person name="Griggs A."/>
            <person name="Gujja S."/>
            <person name="Heilman E."/>
            <person name="Heiman D."/>
            <person name="Hepburn T."/>
            <person name="Howarth C."/>
            <person name="Jen D."/>
            <person name="Larson L."/>
            <person name="Lewis B."/>
            <person name="Mehta T."/>
            <person name="Park D."/>
            <person name="Pearson M."/>
            <person name="Roberts A."/>
            <person name="Saif S."/>
            <person name="Shea T."/>
            <person name="Shenoy N."/>
            <person name="Sisk P."/>
            <person name="Stolte C."/>
            <person name="Sykes S."/>
            <person name="Thomson T."/>
            <person name="Walk T."/>
            <person name="White J."/>
            <person name="Yandava C."/>
            <person name="Izard J."/>
            <person name="Baranova O.V."/>
            <person name="Blanton J.M."/>
            <person name="Tanner A.C."/>
            <person name="Dewhirst F.E."/>
            <person name="Haas B."/>
            <person name="Nusbaum C."/>
            <person name="Birren B."/>
        </authorList>
    </citation>
    <scope>NUCLEOTIDE SEQUENCE [LARGE SCALE GENOMIC DNA]</scope>
    <source>
        <strain evidence="1">1-1 BBBD Race 1</strain>
    </source>
</reference>
<dbReference type="VEuPathDB" id="FungiDB:PTTG_30794"/>
<organism evidence="1">
    <name type="scientific">Puccinia triticina (isolate 1-1 / race 1 (BBBD))</name>
    <name type="common">Brown leaf rust fungus</name>
    <dbReference type="NCBI Taxonomy" id="630390"/>
    <lineage>
        <taxon>Eukaryota</taxon>
        <taxon>Fungi</taxon>
        <taxon>Dikarya</taxon>
        <taxon>Basidiomycota</taxon>
        <taxon>Pucciniomycotina</taxon>
        <taxon>Pucciniomycetes</taxon>
        <taxon>Pucciniales</taxon>
        <taxon>Pucciniaceae</taxon>
        <taxon>Puccinia</taxon>
    </lineage>
</organism>
<dbReference type="OrthoDB" id="2507259at2759"/>
<dbReference type="EMBL" id="ADAS02007083">
    <property type="protein sequence ID" value="OAV85098.1"/>
    <property type="molecule type" value="Genomic_DNA"/>
</dbReference>
<sequence>MGNHKAYHTVADYTHSFFQHASAAGWEVPTLISPYHQGLKGEIQMWLIVSCSTFATVNEFAKDQPQRHGPIIIKRTTLQLREGPDDAGRTLFPMRSAGPHIPQLSDVELLKGENCEPESLM</sequence>
<dbReference type="AlphaFoldDB" id="A0A180FXV0"/>
<name>A0A180FXV0_PUCT1</name>
<dbReference type="EnsemblFungi" id="PTTG_30794-t43_1">
    <property type="protein sequence ID" value="PTTG_30794-t43_1-p1"/>
    <property type="gene ID" value="PTTG_30794"/>
</dbReference>
<reference evidence="2 3" key="3">
    <citation type="journal article" date="2017" name="G3 (Bethesda)">
        <title>Comparative analysis highlights variable genome content of wheat rusts and divergence of the mating loci.</title>
        <authorList>
            <person name="Cuomo C.A."/>
            <person name="Bakkeren G."/>
            <person name="Khalil H.B."/>
            <person name="Panwar V."/>
            <person name="Joly D."/>
            <person name="Linning R."/>
            <person name="Sakthikumar S."/>
            <person name="Song X."/>
            <person name="Adiconis X."/>
            <person name="Fan L."/>
            <person name="Goldberg J.M."/>
            <person name="Levin J.Z."/>
            <person name="Young S."/>
            <person name="Zeng Q."/>
            <person name="Anikster Y."/>
            <person name="Bruce M."/>
            <person name="Wang M."/>
            <person name="Yin C."/>
            <person name="McCallum B."/>
            <person name="Szabo L.J."/>
            <person name="Hulbert S."/>
            <person name="Chen X."/>
            <person name="Fellers J.P."/>
        </authorList>
    </citation>
    <scope>NUCLEOTIDE SEQUENCE</scope>
    <source>
        <strain evidence="3">Isolate 1-1 / race 1 (BBBD)</strain>
        <strain evidence="2">isolate 1-1 / race 1 (BBBD)</strain>
    </source>
</reference>
<accession>A0A180FXV0</accession>
<gene>
    <name evidence="1" type="ORF">PTTG_30794</name>
</gene>
<dbReference type="Proteomes" id="UP000005240">
    <property type="component" value="Unassembled WGS sequence"/>
</dbReference>
<evidence type="ECO:0000313" key="3">
    <source>
        <dbReference type="Proteomes" id="UP000005240"/>
    </source>
</evidence>
<evidence type="ECO:0000313" key="1">
    <source>
        <dbReference type="EMBL" id="OAV85098.1"/>
    </source>
</evidence>
<protein>
    <submittedName>
        <fullName evidence="1 2">Uncharacterized protein</fullName>
    </submittedName>
</protein>
<keyword evidence="3" id="KW-1185">Reference proteome</keyword>
<evidence type="ECO:0000313" key="2">
    <source>
        <dbReference type="EnsemblFungi" id="PTTG_30794-t43_1-p1"/>
    </source>
</evidence>
<proteinExistence type="predicted"/>
<reference evidence="1" key="2">
    <citation type="submission" date="2016-05" db="EMBL/GenBank/DDBJ databases">
        <title>Comparative analysis highlights variable genome content of wheat rusts and divergence of the mating loci.</title>
        <authorList>
            <person name="Cuomo C.A."/>
            <person name="Bakkeren G."/>
            <person name="Szabo L."/>
            <person name="Khalil H."/>
            <person name="Joly D."/>
            <person name="Goldberg J."/>
            <person name="Young S."/>
            <person name="Zeng Q."/>
            <person name="Fellers J."/>
        </authorList>
    </citation>
    <scope>NUCLEOTIDE SEQUENCE [LARGE SCALE GENOMIC DNA]</scope>
    <source>
        <strain evidence="1">1-1 BBBD Race 1</strain>
    </source>
</reference>
<reference evidence="2" key="4">
    <citation type="submission" date="2025-05" db="UniProtKB">
        <authorList>
            <consortium name="EnsemblFungi"/>
        </authorList>
    </citation>
    <scope>IDENTIFICATION</scope>
    <source>
        <strain evidence="2">isolate 1-1 / race 1 (BBBD)</strain>
    </source>
</reference>